<reference evidence="1" key="1">
    <citation type="thesis" date="2020" institute="ProQuest LLC" country="789 East Eisenhower Parkway, Ann Arbor, MI, USA">
        <title>Comparative Genomics and Chromosome Evolution.</title>
        <authorList>
            <person name="Mudd A.B."/>
        </authorList>
    </citation>
    <scope>NUCLEOTIDE SEQUENCE</scope>
    <source>
        <strain evidence="1">237g6f4</strain>
        <tissue evidence="1">Blood</tissue>
    </source>
</reference>
<keyword evidence="2" id="KW-1185">Reference proteome</keyword>
<dbReference type="EMBL" id="WNYA01000009">
    <property type="protein sequence ID" value="KAG8556877.1"/>
    <property type="molecule type" value="Genomic_DNA"/>
</dbReference>
<evidence type="ECO:0000313" key="1">
    <source>
        <dbReference type="EMBL" id="KAG8556877.1"/>
    </source>
</evidence>
<gene>
    <name evidence="1" type="ORF">GDO81_018242</name>
</gene>
<dbReference type="AlphaFoldDB" id="A0AAV7AAI9"/>
<organism evidence="1 2">
    <name type="scientific">Engystomops pustulosus</name>
    <name type="common">Tungara frog</name>
    <name type="synonym">Physalaemus pustulosus</name>
    <dbReference type="NCBI Taxonomy" id="76066"/>
    <lineage>
        <taxon>Eukaryota</taxon>
        <taxon>Metazoa</taxon>
        <taxon>Chordata</taxon>
        <taxon>Craniata</taxon>
        <taxon>Vertebrata</taxon>
        <taxon>Euteleostomi</taxon>
        <taxon>Amphibia</taxon>
        <taxon>Batrachia</taxon>
        <taxon>Anura</taxon>
        <taxon>Neobatrachia</taxon>
        <taxon>Hyloidea</taxon>
        <taxon>Leptodactylidae</taxon>
        <taxon>Leiuperinae</taxon>
        <taxon>Engystomops</taxon>
    </lineage>
</organism>
<protein>
    <submittedName>
        <fullName evidence="1">Uncharacterized protein</fullName>
    </submittedName>
</protein>
<name>A0AAV7AAI9_ENGPU</name>
<sequence>MCPVSPDPLCRSWRWTGNCTLLRSFICPPALSFSSQDTSYQALKLEILCNKASTYCSADFTSRFPRFSFHFFPFRFPIGTYL</sequence>
<evidence type="ECO:0000313" key="2">
    <source>
        <dbReference type="Proteomes" id="UP000824782"/>
    </source>
</evidence>
<dbReference type="Proteomes" id="UP000824782">
    <property type="component" value="Unassembled WGS sequence"/>
</dbReference>
<proteinExistence type="predicted"/>
<comment type="caution">
    <text evidence="1">The sequence shown here is derived from an EMBL/GenBank/DDBJ whole genome shotgun (WGS) entry which is preliminary data.</text>
</comment>
<accession>A0AAV7AAI9</accession>